<evidence type="ECO:0000256" key="4">
    <source>
        <dbReference type="ARBA" id="ARBA00022980"/>
    </source>
</evidence>
<feature type="domain" description="Ribosomal protein L9" evidence="6">
    <location>
        <begin position="1"/>
        <end position="45"/>
    </location>
</feature>
<evidence type="ECO:0000256" key="2">
    <source>
        <dbReference type="ARBA" id="ARBA00022730"/>
    </source>
</evidence>
<dbReference type="InterPro" id="IPR020594">
    <property type="entry name" value="Ribosomal_bL9_bac/chp"/>
</dbReference>
<keyword evidence="2" id="KW-0699">rRNA-binding</keyword>
<name>A0A645AIG3_9ZZZZ</name>
<comment type="similarity">
    <text evidence="1">Belongs to the bacterial ribosomal protein bL9 family.</text>
</comment>
<keyword evidence="3" id="KW-0694">RNA-binding</keyword>
<keyword evidence="5" id="KW-0687">Ribonucleoprotein</keyword>
<dbReference type="InterPro" id="IPR020070">
    <property type="entry name" value="Ribosomal_bL9_N"/>
</dbReference>
<keyword evidence="4 8" id="KW-0689">Ribosomal protein</keyword>
<dbReference type="NCBIfam" id="TIGR00158">
    <property type="entry name" value="L9"/>
    <property type="match status" value="1"/>
</dbReference>
<dbReference type="GO" id="GO:0003735">
    <property type="term" value="F:structural constituent of ribosome"/>
    <property type="evidence" value="ECO:0007669"/>
    <property type="project" value="InterPro"/>
</dbReference>
<sequence>MKLLLEQDVKGTGKKGEIVDVSDGYARNFLLPRKLATPADAQSVNAANIQKSAAAHRKFQAGVAARELAKQLDGAVVTVKAKVGDNGHLFGAITGKEISAALKEQRQVDVDKKKIALNDPIRALGEYNIRVSIYENTFANVKVIVEKC</sequence>
<gene>
    <name evidence="8" type="primary">rplI_33</name>
    <name evidence="8" type="ORF">SDC9_97385</name>
</gene>
<dbReference type="Gene3D" id="3.10.430.100">
    <property type="entry name" value="Ribosomal protein L9, C-terminal domain"/>
    <property type="match status" value="1"/>
</dbReference>
<accession>A0A645AIG3</accession>
<dbReference type="GO" id="GO:0006412">
    <property type="term" value="P:translation"/>
    <property type="evidence" value="ECO:0007669"/>
    <property type="project" value="InterPro"/>
</dbReference>
<dbReference type="Pfam" id="PF03948">
    <property type="entry name" value="Ribosomal_L9_C"/>
    <property type="match status" value="1"/>
</dbReference>
<evidence type="ECO:0000259" key="6">
    <source>
        <dbReference type="Pfam" id="PF01281"/>
    </source>
</evidence>
<dbReference type="Pfam" id="PF01281">
    <property type="entry name" value="Ribosomal_L9_N"/>
    <property type="match status" value="1"/>
</dbReference>
<comment type="caution">
    <text evidence="8">The sequence shown here is derived from an EMBL/GenBank/DDBJ whole genome shotgun (WGS) entry which is preliminary data.</text>
</comment>
<reference evidence="8" key="1">
    <citation type="submission" date="2019-08" db="EMBL/GenBank/DDBJ databases">
        <authorList>
            <person name="Kucharzyk K."/>
            <person name="Murdoch R.W."/>
            <person name="Higgins S."/>
            <person name="Loffler F."/>
        </authorList>
    </citation>
    <scope>NUCLEOTIDE SEQUENCE</scope>
</reference>
<dbReference type="SUPFAM" id="SSF55653">
    <property type="entry name" value="Ribosomal protein L9 C-domain"/>
    <property type="match status" value="1"/>
</dbReference>
<dbReference type="GO" id="GO:1990904">
    <property type="term" value="C:ribonucleoprotein complex"/>
    <property type="evidence" value="ECO:0007669"/>
    <property type="project" value="UniProtKB-KW"/>
</dbReference>
<evidence type="ECO:0000256" key="1">
    <source>
        <dbReference type="ARBA" id="ARBA00010605"/>
    </source>
</evidence>
<dbReference type="GO" id="GO:0019843">
    <property type="term" value="F:rRNA binding"/>
    <property type="evidence" value="ECO:0007669"/>
    <property type="project" value="UniProtKB-KW"/>
</dbReference>
<dbReference type="PANTHER" id="PTHR21368">
    <property type="entry name" value="50S RIBOSOMAL PROTEIN L9"/>
    <property type="match status" value="1"/>
</dbReference>
<dbReference type="GO" id="GO:0005840">
    <property type="term" value="C:ribosome"/>
    <property type="evidence" value="ECO:0007669"/>
    <property type="project" value="UniProtKB-KW"/>
</dbReference>
<dbReference type="InterPro" id="IPR036935">
    <property type="entry name" value="Ribosomal_bL9_N_sf"/>
</dbReference>
<proteinExistence type="inferred from homology"/>
<protein>
    <submittedName>
        <fullName evidence="8">50S ribosomal protein L9</fullName>
    </submittedName>
</protein>
<dbReference type="InterPro" id="IPR009027">
    <property type="entry name" value="Ribosomal_bL9/RNase_H1_N"/>
</dbReference>
<dbReference type="InterPro" id="IPR000244">
    <property type="entry name" value="Ribosomal_bL9"/>
</dbReference>
<dbReference type="AlphaFoldDB" id="A0A645AIG3"/>
<evidence type="ECO:0000313" key="8">
    <source>
        <dbReference type="EMBL" id="MPM50643.1"/>
    </source>
</evidence>
<dbReference type="Gene3D" id="3.40.5.10">
    <property type="entry name" value="Ribosomal protein L9, N-terminal domain"/>
    <property type="match status" value="1"/>
</dbReference>
<dbReference type="HAMAP" id="MF_00503">
    <property type="entry name" value="Ribosomal_bL9"/>
    <property type="match status" value="1"/>
</dbReference>
<feature type="domain" description="Large ribosomal subunit protein bL9 C-terminal" evidence="7">
    <location>
        <begin position="64"/>
        <end position="146"/>
    </location>
</feature>
<dbReference type="EMBL" id="VSSQ01013056">
    <property type="protein sequence ID" value="MPM50643.1"/>
    <property type="molecule type" value="Genomic_DNA"/>
</dbReference>
<dbReference type="SUPFAM" id="SSF55658">
    <property type="entry name" value="L9 N-domain-like"/>
    <property type="match status" value="1"/>
</dbReference>
<evidence type="ECO:0000256" key="5">
    <source>
        <dbReference type="ARBA" id="ARBA00023274"/>
    </source>
</evidence>
<organism evidence="8">
    <name type="scientific">bioreactor metagenome</name>
    <dbReference type="NCBI Taxonomy" id="1076179"/>
    <lineage>
        <taxon>unclassified sequences</taxon>
        <taxon>metagenomes</taxon>
        <taxon>ecological metagenomes</taxon>
    </lineage>
</organism>
<evidence type="ECO:0000259" key="7">
    <source>
        <dbReference type="Pfam" id="PF03948"/>
    </source>
</evidence>
<evidence type="ECO:0000256" key="3">
    <source>
        <dbReference type="ARBA" id="ARBA00022884"/>
    </source>
</evidence>
<dbReference type="InterPro" id="IPR020069">
    <property type="entry name" value="Ribosomal_bL9_C"/>
</dbReference>
<dbReference type="InterPro" id="IPR036791">
    <property type="entry name" value="Ribosomal_bL9_C_sf"/>
</dbReference>